<dbReference type="STRING" id="194439.CT0690"/>
<dbReference type="OrthoDB" id="938855at2"/>
<accession>Q8KEJ8</accession>
<protein>
    <submittedName>
        <fullName evidence="1">Uncharacterized protein</fullName>
    </submittedName>
</protein>
<dbReference type="HOGENOM" id="CLU_3306926_0_0_10"/>
<sequence>MKYLDVVKKADTIGLFTIKNDIDMESVQKDYEAYKLNPE</sequence>
<evidence type="ECO:0000313" key="2">
    <source>
        <dbReference type="Proteomes" id="UP000001007"/>
    </source>
</evidence>
<dbReference type="AlphaFoldDB" id="Q8KEJ8"/>
<dbReference type="KEGG" id="cte:CT0690"/>
<gene>
    <name evidence="1" type="ordered locus">CT0690</name>
</gene>
<proteinExistence type="predicted"/>
<dbReference type="EMBL" id="AE006470">
    <property type="protein sequence ID" value="AAM71928.1"/>
    <property type="molecule type" value="Genomic_DNA"/>
</dbReference>
<reference evidence="1 2" key="1">
    <citation type="journal article" date="2002" name="Proc. Natl. Acad. Sci. U.S.A.">
        <title>The complete genome sequence of Chlorobium tepidum TLS, a photosynthetic, anaerobic, green-sulfur bacterium.</title>
        <authorList>
            <person name="Eisen J.A."/>
            <person name="Nelson K.E."/>
            <person name="Paulsen I.T."/>
            <person name="Heidelberg J.F."/>
            <person name="Wu M."/>
            <person name="Dodson R.J."/>
            <person name="Deboy R."/>
            <person name="Gwinn M.L."/>
            <person name="Nelson W.C."/>
            <person name="Haft D.H."/>
            <person name="Hickey E.K."/>
            <person name="Peterson J.D."/>
            <person name="Durkin A.S."/>
            <person name="Kolonay J.L."/>
            <person name="Yang F."/>
            <person name="Holt I."/>
            <person name="Umayam L.A."/>
            <person name="Mason T."/>
            <person name="Brenner M."/>
            <person name="Shea T.P."/>
            <person name="Parksey D."/>
            <person name="Nierman W.C."/>
            <person name="Feldblyum T.V."/>
            <person name="Hansen C.L."/>
            <person name="Craven M.B."/>
            <person name="Radune D."/>
            <person name="Vamathevan J."/>
            <person name="Khouri H."/>
            <person name="White O."/>
            <person name="Gruber T.M."/>
            <person name="Ketchum K.A."/>
            <person name="Venter J.C."/>
            <person name="Tettelin H."/>
            <person name="Bryant D.A."/>
            <person name="Fraser C.M."/>
        </authorList>
    </citation>
    <scope>NUCLEOTIDE SEQUENCE [LARGE SCALE GENOMIC DNA]</scope>
    <source>
        <strain evidence="2">ATCC 49652 / DSM 12025 / NBRC 103806 / TLS</strain>
    </source>
</reference>
<evidence type="ECO:0000313" key="1">
    <source>
        <dbReference type="EMBL" id="AAM71928.1"/>
    </source>
</evidence>
<dbReference type="Proteomes" id="UP000001007">
    <property type="component" value="Chromosome"/>
</dbReference>
<keyword evidence="2" id="KW-1185">Reference proteome</keyword>
<dbReference type="EnsemblBacteria" id="AAM71928">
    <property type="protein sequence ID" value="AAM71928"/>
    <property type="gene ID" value="CT0690"/>
</dbReference>
<name>Q8KEJ8_CHLTE</name>
<organism evidence="1 2">
    <name type="scientific">Chlorobaculum tepidum (strain ATCC 49652 / DSM 12025 / NBRC 103806 / TLS)</name>
    <name type="common">Chlorobium tepidum</name>
    <dbReference type="NCBI Taxonomy" id="194439"/>
    <lineage>
        <taxon>Bacteria</taxon>
        <taxon>Pseudomonadati</taxon>
        <taxon>Chlorobiota</taxon>
        <taxon>Chlorobiia</taxon>
        <taxon>Chlorobiales</taxon>
        <taxon>Chlorobiaceae</taxon>
        <taxon>Chlorobaculum</taxon>
    </lineage>
</organism>